<feature type="domain" description="HYDIN/VesB/CFA65-like Ig-like" evidence="7">
    <location>
        <begin position="133"/>
        <end position="227"/>
    </location>
</feature>
<proteinExistence type="predicted"/>
<name>A0ABX7Q2Z0_9BACT</name>
<organism evidence="8 9">
    <name type="scientific">Geobacter benzoatilyticus</name>
    <dbReference type="NCBI Taxonomy" id="2815309"/>
    <lineage>
        <taxon>Bacteria</taxon>
        <taxon>Pseudomonadati</taxon>
        <taxon>Thermodesulfobacteriota</taxon>
        <taxon>Desulfuromonadia</taxon>
        <taxon>Geobacterales</taxon>
        <taxon>Geobacteraceae</taxon>
        <taxon>Geobacter</taxon>
    </lineage>
</organism>
<keyword evidence="3" id="KW-0963">Cytoplasm</keyword>
<dbReference type="EMBL" id="CP071382">
    <property type="protein sequence ID" value="QSV45764.1"/>
    <property type="molecule type" value="Genomic_DNA"/>
</dbReference>
<evidence type="ECO:0000256" key="4">
    <source>
        <dbReference type="ARBA" id="ARBA00023069"/>
    </source>
</evidence>
<evidence type="ECO:0000256" key="5">
    <source>
        <dbReference type="ARBA" id="ARBA00023273"/>
    </source>
</evidence>
<dbReference type="Proteomes" id="UP000663651">
    <property type="component" value="Chromosome"/>
</dbReference>
<gene>
    <name evidence="8" type="ORF">JZM60_00245</name>
</gene>
<dbReference type="Pfam" id="PF22544">
    <property type="entry name" value="HYDIN_VesB_CFA65-like_Ig"/>
    <property type="match status" value="1"/>
</dbReference>
<dbReference type="Pfam" id="PF07610">
    <property type="entry name" value="DUF1573"/>
    <property type="match status" value="1"/>
</dbReference>
<dbReference type="InterPro" id="IPR011467">
    <property type="entry name" value="DUF1573"/>
</dbReference>
<sequence>MTRSVLSTLVLAIFMTLAATLQALATPILSVDKPVLNFGTISQGKKLNFAFKLTNNGDSPLSITRTRTSCGCTVAHISTNSIAPGKSAELKITFDSSNFGGKVSKTITVESNDPEAPSTTITIKGIINEDLVVTPRQLNLGQTHIGSSKEVSVTLENNGTRAIKILSVTTPMPQVKVSLSRNALKPGERLQISVKVSPRPEDRFLSGFLVVATDIPGKPEITVPLYGSVAK</sequence>
<evidence type="ECO:0000256" key="3">
    <source>
        <dbReference type="ARBA" id="ARBA00022490"/>
    </source>
</evidence>
<keyword evidence="6" id="KW-0732">Signal</keyword>
<reference evidence="8 9" key="1">
    <citation type="submission" date="2021-03" db="EMBL/GenBank/DDBJ databases">
        <title>Geobacter metallireducens gen. nov. sp. nov., a microorganism capable of coupling the complete oxidation of organic compounds to the reduction of iron and other metals.</title>
        <authorList>
            <person name="Li Y."/>
        </authorList>
    </citation>
    <scope>NUCLEOTIDE SEQUENCE [LARGE SCALE GENOMIC DNA]</scope>
    <source>
        <strain evidence="8 9">Jerry-YX</strain>
    </source>
</reference>
<evidence type="ECO:0000259" key="7">
    <source>
        <dbReference type="Pfam" id="PF22544"/>
    </source>
</evidence>
<accession>A0ABX7Q2Z0</accession>
<dbReference type="RefSeq" id="WP_207163555.1">
    <property type="nucleotide sequence ID" value="NZ_CP071382.1"/>
</dbReference>
<keyword evidence="9" id="KW-1185">Reference proteome</keyword>
<evidence type="ECO:0000256" key="6">
    <source>
        <dbReference type="SAM" id="SignalP"/>
    </source>
</evidence>
<dbReference type="Gene3D" id="2.60.40.10">
    <property type="entry name" value="Immunoglobulins"/>
    <property type="match status" value="2"/>
</dbReference>
<evidence type="ECO:0000256" key="1">
    <source>
        <dbReference type="ARBA" id="ARBA00004138"/>
    </source>
</evidence>
<feature type="signal peptide" evidence="6">
    <location>
        <begin position="1"/>
        <end position="25"/>
    </location>
</feature>
<dbReference type="InterPro" id="IPR013783">
    <property type="entry name" value="Ig-like_fold"/>
</dbReference>
<dbReference type="PANTHER" id="PTHR37833:SF1">
    <property type="entry name" value="SIGNAL PEPTIDE PROTEIN"/>
    <property type="match status" value="1"/>
</dbReference>
<dbReference type="PANTHER" id="PTHR37833">
    <property type="entry name" value="LIPOPROTEIN-RELATED"/>
    <property type="match status" value="1"/>
</dbReference>
<keyword evidence="5" id="KW-0966">Cell projection</keyword>
<evidence type="ECO:0000313" key="8">
    <source>
        <dbReference type="EMBL" id="QSV45764.1"/>
    </source>
</evidence>
<comment type="subcellular location">
    <subcellularLocation>
        <location evidence="1">Cell projection</location>
        <location evidence="1">Cilium</location>
    </subcellularLocation>
    <subcellularLocation>
        <location evidence="2">Cytoplasm</location>
    </subcellularLocation>
</comment>
<dbReference type="InterPro" id="IPR053879">
    <property type="entry name" value="HYDIN_VesB_CFA65-like_Ig"/>
</dbReference>
<feature type="chain" id="PRO_5045776874" evidence="6">
    <location>
        <begin position="26"/>
        <end position="231"/>
    </location>
</feature>
<dbReference type="NCBIfam" id="NF012200">
    <property type="entry name" value="choice_anch_D"/>
    <property type="match status" value="2"/>
</dbReference>
<evidence type="ECO:0000313" key="9">
    <source>
        <dbReference type="Proteomes" id="UP000663651"/>
    </source>
</evidence>
<evidence type="ECO:0000256" key="2">
    <source>
        <dbReference type="ARBA" id="ARBA00004496"/>
    </source>
</evidence>
<keyword evidence="4" id="KW-0969">Cilium</keyword>
<protein>
    <submittedName>
        <fullName evidence="8">DUF1573 domain-containing protein</fullName>
    </submittedName>
</protein>